<protein>
    <recommendedName>
        <fullName evidence="3">F-box domain-containing protein</fullName>
    </recommendedName>
</protein>
<evidence type="ECO:0000313" key="2">
    <source>
        <dbReference type="Proteomes" id="UP001385951"/>
    </source>
</evidence>
<accession>A0AAW0G6P7</accession>
<proteinExistence type="predicted"/>
<keyword evidence="2" id="KW-1185">Reference proteome</keyword>
<organism evidence="1 2">
    <name type="scientific">Cerrena zonata</name>
    <dbReference type="NCBI Taxonomy" id="2478898"/>
    <lineage>
        <taxon>Eukaryota</taxon>
        <taxon>Fungi</taxon>
        <taxon>Dikarya</taxon>
        <taxon>Basidiomycota</taxon>
        <taxon>Agaricomycotina</taxon>
        <taxon>Agaricomycetes</taxon>
        <taxon>Polyporales</taxon>
        <taxon>Cerrenaceae</taxon>
        <taxon>Cerrena</taxon>
    </lineage>
</organism>
<dbReference type="Proteomes" id="UP001385951">
    <property type="component" value="Unassembled WGS sequence"/>
</dbReference>
<dbReference type="EMBL" id="JASBNA010000011">
    <property type="protein sequence ID" value="KAK7688087.1"/>
    <property type="molecule type" value="Genomic_DNA"/>
</dbReference>
<gene>
    <name evidence="1" type="ORF">QCA50_008457</name>
</gene>
<sequence length="469" mass="53724">MSTVHFSRPGQGSLRLPAEMMDYIIDFLHEDKPSLSSCSLVARAFVASSQSHLFRRLSCGWEEGLGHTYIAPFFRKHTHLQVYVKGIHIAGLSERYSKPPGPSREICMCVIIEILSTFPRLCVFGLDELDIVWRECCSYPPTTQSFRPIDIECLYLVDVNLPDPIIAVKYLKLFKNIQRLHIIDVYIFHYDYGLSDIGTMTNQGSTQLLSNWSPSLAQLAITRDQGREEEMLEPFADLLAARNTLRNIEELDIVCRDSRDFFPAADITRASNKGLKKLRIDVATALFENVSVDTEEEMLSVAIDPSEWKCLELSSFHSVQSFETSVMLLLAPLWESPVERFPNIQPGVQAFKYFLDFLSEVPRSIKYITIYLNLKWVGPTKYTEAVSQDYDWDRLITIIHSLPAIESVDLILLTVYDFTPDVAAQCQKIVMDVLDRKNQGERRVIRVLYEEGNHDEFSRANIDYCTPHI</sequence>
<name>A0AAW0G6P7_9APHY</name>
<comment type="caution">
    <text evidence="1">The sequence shown here is derived from an EMBL/GenBank/DDBJ whole genome shotgun (WGS) entry which is preliminary data.</text>
</comment>
<reference evidence="1 2" key="1">
    <citation type="submission" date="2022-09" db="EMBL/GenBank/DDBJ databases">
        <authorList>
            <person name="Palmer J.M."/>
        </authorList>
    </citation>
    <scope>NUCLEOTIDE SEQUENCE [LARGE SCALE GENOMIC DNA]</scope>
    <source>
        <strain evidence="1 2">DSM 7382</strain>
    </source>
</reference>
<evidence type="ECO:0008006" key="3">
    <source>
        <dbReference type="Google" id="ProtNLM"/>
    </source>
</evidence>
<evidence type="ECO:0000313" key="1">
    <source>
        <dbReference type="EMBL" id="KAK7688087.1"/>
    </source>
</evidence>
<dbReference type="AlphaFoldDB" id="A0AAW0G6P7"/>